<evidence type="ECO:0000256" key="8">
    <source>
        <dbReference type="SAM" id="MobiDB-lite"/>
    </source>
</evidence>
<dbReference type="NCBIfam" id="TIGR02250">
    <property type="entry name" value="FCP1_euk"/>
    <property type="match status" value="1"/>
</dbReference>
<dbReference type="Pfam" id="PF00533">
    <property type="entry name" value="BRCT"/>
    <property type="match status" value="1"/>
</dbReference>
<comment type="subcellular location">
    <subcellularLocation>
        <location evidence="1 6">Nucleus</location>
    </subcellularLocation>
</comment>
<evidence type="ECO:0000256" key="4">
    <source>
        <dbReference type="ARBA" id="ARBA00047761"/>
    </source>
</evidence>
<dbReference type="PANTHER" id="PTHR23081">
    <property type="entry name" value="RNA POLYMERASE II CTD PHOSPHATASE"/>
    <property type="match status" value="1"/>
</dbReference>
<dbReference type="InterPro" id="IPR011947">
    <property type="entry name" value="FCP1_euk"/>
</dbReference>
<dbReference type="PANTHER" id="PTHR23081:SF36">
    <property type="entry name" value="RNA POLYMERASE II SUBUNIT A C-TERMINAL DOMAIN PHOSPHATASE"/>
    <property type="match status" value="1"/>
</dbReference>
<feature type="compositionally biased region" description="Acidic residues" evidence="8">
    <location>
        <begin position="689"/>
        <end position="707"/>
    </location>
</feature>
<keyword evidence="12" id="KW-1185">Reference proteome</keyword>
<dbReference type="Gene3D" id="3.40.50.1000">
    <property type="entry name" value="HAD superfamily/HAD-like"/>
    <property type="match status" value="1"/>
</dbReference>
<dbReference type="InterPro" id="IPR039189">
    <property type="entry name" value="Fcp1"/>
</dbReference>
<dbReference type="AlphaFoldDB" id="A0A1D2VNI0"/>
<dbReference type="InterPro" id="IPR001357">
    <property type="entry name" value="BRCT_dom"/>
</dbReference>
<dbReference type="InterPro" id="IPR023214">
    <property type="entry name" value="HAD_sf"/>
</dbReference>
<dbReference type="InterPro" id="IPR036420">
    <property type="entry name" value="BRCT_dom_sf"/>
</dbReference>
<dbReference type="STRING" id="1344418.A0A1D2VNI0"/>
<feature type="coiled-coil region" evidence="7">
    <location>
        <begin position="457"/>
        <end position="511"/>
    </location>
</feature>
<dbReference type="GO" id="GO:0008420">
    <property type="term" value="F:RNA polymerase II CTD heptapeptide repeat phosphatase activity"/>
    <property type="evidence" value="ECO:0007669"/>
    <property type="project" value="UniProtKB-UniRule"/>
</dbReference>
<dbReference type="FunCoup" id="A0A1D2VNI0">
    <property type="interactions" value="813"/>
</dbReference>
<feature type="domain" description="BRCT" evidence="9">
    <location>
        <begin position="551"/>
        <end position="646"/>
    </location>
</feature>
<reference evidence="12" key="1">
    <citation type="submission" date="2016-05" db="EMBL/GenBank/DDBJ databases">
        <title>Comparative genomics of biotechnologically important yeasts.</title>
        <authorList>
            <consortium name="DOE Joint Genome Institute"/>
            <person name="Riley R."/>
            <person name="Haridas S."/>
            <person name="Wolfe K.H."/>
            <person name="Lopes M.R."/>
            <person name="Hittinger C.T."/>
            <person name="Goker M."/>
            <person name="Salamov A."/>
            <person name="Wisecaver J."/>
            <person name="Long T.M."/>
            <person name="Aerts A.L."/>
            <person name="Barry K."/>
            <person name="Choi C."/>
            <person name="Clum A."/>
            <person name="Coughlan A.Y."/>
            <person name="Deshpande S."/>
            <person name="Douglass A.P."/>
            <person name="Hanson S.J."/>
            <person name="Klenk H.-P."/>
            <person name="Labutti K."/>
            <person name="Lapidus A."/>
            <person name="Lindquist E."/>
            <person name="Lipzen A."/>
            <person name="Meier-Kolthoff J.P."/>
            <person name="Ohm R.A."/>
            <person name="Otillar R.P."/>
            <person name="Pangilinan J."/>
            <person name="Peng Y."/>
            <person name="Rokas A."/>
            <person name="Rosa C.A."/>
            <person name="Scheuner C."/>
            <person name="Sibirny A.A."/>
            <person name="Slot J.C."/>
            <person name="Stielow J.B."/>
            <person name="Sun H."/>
            <person name="Kurtzman C.P."/>
            <person name="Blackwell M."/>
            <person name="Grigoriev I.V."/>
            <person name="Jeffries T.W."/>
        </authorList>
    </citation>
    <scope>NUCLEOTIDE SEQUENCE [LARGE SCALE GENOMIC DNA]</scope>
    <source>
        <strain evidence="12">DSM 1968</strain>
    </source>
</reference>
<evidence type="ECO:0000256" key="7">
    <source>
        <dbReference type="SAM" id="Coils"/>
    </source>
</evidence>
<evidence type="ECO:0000256" key="3">
    <source>
        <dbReference type="ARBA" id="ARBA00023242"/>
    </source>
</evidence>
<dbReference type="OrthoDB" id="10249888at2759"/>
<dbReference type="Gene3D" id="1.10.287.10">
    <property type="entry name" value="S15/NS1, RNA-binding"/>
    <property type="match status" value="1"/>
</dbReference>
<dbReference type="InterPro" id="IPR004274">
    <property type="entry name" value="FCP1_dom"/>
</dbReference>
<keyword evidence="7" id="KW-0175">Coiled coil</keyword>
<feature type="region of interest" description="Disordered" evidence="8">
    <location>
        <begin position="386"/>
        <end position="408"/>
    </location>
</feature>
<evidence type="ECO:0000259" key="9">
    <source>
        <dbReference type="PROSITE" id="PS50172"/>
    </source>
</evidence>
<dbReference type="Gene3D" id="3.40.50.10190">
    <property type="entry name" value="BRCT domain"/>
    <property type="match status" value="1"/>
</dbReference>
<dbReference type="CDD" id="cd07521">
    <property type="entry name" value="HAD_FCP1-like"/>
    <property type="match status" value="1"/>
</dbReference>
<feature type="region of interest" description="Disordered" evidence="8">
    <location>
        <begin position="689"/>
        <end position="714"/>
    </location>
</feature>
<keyword evidence="3 6" id="KW-0539">Nucleus</keyword>
<evidence type="ECO:0000313" key="12">
    <source>
        <dbReference type="Proteomes" id="UP000095038"/>
    </source>
</evidence>
<evidence type="ECO:0000313" key="11">
    <source>
        <dbReference type="EMBL" id="ODV63149.1"/>
    </source>
</evidence>
<dbReference type="GeneID" id="30963907"/>
<dbReference type="EC" id="3.1.3.16" evidence="6"/>
<dbReference type="Proteomes" id="UP000095038">
    <property type="component" value="Unassembled WGS sequence"/>
</dbReference>
<feature type="region of interest" description="Disordered" evidence="8">
    <location>
        <begin position="729"/>
        <end position="754"/>
    </location>
</feature>
<comment type="catalytic activity">
    <reaction evidence="4 6">
        <text>O-phospho-L-seryl-[protein] + H2O = L-seryl-[protein] + phosphate</text>
        <dbReference type="Rhea" id="RHEA:20629"/>
        <dbReference type="Rhea" id="RHEA-COMP:9863"/>
        <dbReference type="Rhea" id="RHEA-COMP:11604"/>
        <dbReference type="ChEBI" id="CHEBI:15377"/>
        <dbReference type="ChEBI" id="CHEBI:29999"/>
        <dbReference type="ChEBI" id="CHEBI:43474"/>
        <dbReference type="ChEBI" id="CHEBI:83421"/>
        <dbReference type="EC" id="3.1.3.16"/>
    </reaction>
</comment>
<comment type="catalytic activity">
    <reaction evidence="5 6">
        <text>O-phospho-L-threonyl-[protein] + H2O = L-threonyl-[protein] + phosphate</text>
        <dbReference type="Rhea" id="RHEA:47004"/>
        <dbReference type="Rhea" id="RHEA-COMP:11060"/>
        <dbReference type="Rhea" id="RHEA-COMP:11605"/>
        <dbReference type="ChEBI" id="CHEBI:15377"/>
        <dbReference type="ChEBI" id="CHEBI:30013"/>
        <dbReference type="ChEBI" id="CHEBI:43474"/>
        <dbReference type="ChEBI" id="CHEBI:61977"/>
        <dbReference type="EC" id="3.1.3.16"/>
    </reaction>
</comment>
<dbReference type="GO" id="GO:0005634">
    <property type="term" value="C:nucleus"/>
    <property type="evidence" value="ECO:0007669"/>
    <property type="project" value="UniProtKB-SubCell"/>
</dbReference>
<dbReference type="InterPro" id="IPR036412">
    <property type="entry name" value="HAD-like_sf"/>
</dbReference>
<feature type="compositionally biased region" description="Acidic residues" evidence="8">
    <location>
        <begin position="745"/>
        <end position="754"/>
    </location>
</feature>
<evidence type="ECO:0000256" key="1">
    <source>
        <dbReference type="ARBA" id="ARBA00004123"/>
    </source>
</evidence>
<dbReference type="Pfam" id="PF03031">
    <property type="entry name" value="NIF"/>
    <property type="match status" value="1"/>
</dbReference>
<dbReference type="SUPFAM" id="SSF56784">
    <property type="entry name" value="HAD-like"/>
    <property type="match status" value="1"/>
</dbReference>
<dbReference type="GO" id="GO:0005829">
    <property type="term" value="C:cytosol"/>
    <property type="evidence" value="ECO:0007669"/>
    <property type="project" value="EnsemblFungi"/>
</dbReference>
<evidence type="ECO:0000256" key="6">
    <source>
        <dbReference type="RuleBase" id="RU366066"/>
    </source>
</evidence>
<evidence type="ECO:0000256" key="5">
    <source>
        <dbReference type="ARBA" id="ARBA00048336"/>
    </source>
</evidence>
<gene>
    <name evidence="11" type="ORF">ASCRUDRAFT_31434</name>
</gene>
<evidence type="ECO:0000256" key="2">
    <source>
        <dbReference type="ARBA" id="ARBA00022801"/>
    </source>
</evidence>
<dbReference type="SMART" id="SM00577">
    <property type="entry name" value="CPDc"/>
    <property type="match status" value="1"/>
</dbReference>
<proteinExistence type="predicted"/>
<feature type="compositionally biased region" description="Low complexity" evidence="8">
    <location>
        <begin position="387"/>
        <end position="408"/>
    </location>
</feature>
<organism evidence="11 12">
    <name type="scientific">Ascoidea rubescens DSM 1968</name>
    <dbReference type="NCBI Taxonomy" id="1344418"/>
    <lineage>
        <taxon>Eukaryota</taxon>
        <taxon>Fungi</taxon>
        <taxon>Dikarya</taxon>
        <taxon>Ascomycota</taxon>
        <taxon>Saccharomycotina</taxon>
        <taxon>Saccharomycetes</taxon>
        <taxon>Ascoideaceae</taxon>
        <taxon>Ascoidea</taxon>
    </lineage>
</organism>
<sequence length="772" mass="89474">MSELTSLTLPVWTKFPVTITKIAVTNNQQINKQDQFLTFNYDSLEEVPDSDNSIDDNLNQIFERPKKIYKLPAVFYSPFTGIIKEINVKINDVIDNPAFVIAKIREPCSHSIQFAGLCASCGAIIDDNDNYHKNSITISALENNLKVSLKEAEKSEKKKLLNLISLKKLILVVDLDQTIIHTTVDPTVYKWQNDPSNPNYNVLKDVKSFTLNEDLPFLISRKNNMNKSNKCWYYVKLRPNLKRFLDKISTYYELHIYTMATRSYAKEIAKIIDPDGIYFGDRILSRDESGSLSQKSLTKLFPVDTSMVVIIDDRGDVWDWCPNLIKVIPYDFFIGIGDINSTYLPRQNLLLSPSKRFKEIEQIEEKIMENTQLKISKLINDKPLIDNNENNSKNTTLNNNEINSHDNGNNNNINNIIDNINFYNSNENFNIDKDIISDLEVLKNKEIELERSLSLEVQQNERPLERLQEDLQNLTNSQNIENNDQQNPIEKEIQEKEINGIKEEIRLLYDDDTELESLEKILIKIYNTYYDELKILQPNAFNDIENIIPTMRNEVFKGCYFLFSGIFPTHSDIRDLDTNNWITSFGGEVCRSLTSKVTHLICRNPTTLKARMARHFYKDKVKIVHPDWLFKCVKNWERCDEKEFEFLANDENEIKTSYPVKQADRDLVLDSISESWNGDIDKEIEDFINDSSSDEDDEDGEDEEEAELENKKGARSLVILNGNNKREANDDLQLVGSKKNKTNYDEEESNADDLFAEFEKELDGLIDEDMRS</sequence>
<dbReference type="InParanoid" id="A0A1D2VNI0"/>
<keyword evidence="2 6" id="KW-0378">Hydrolase</keyword>
<dbReference type="SMART" id="SM00292">
    <property type="entry name" value="BRCT"/>
    <property type="match status" value="1"/>
</dbReference>
<dbReference type="RefSeq" id="XP_020049456.1">
    <property type="nucleotide sequence ID" value="XM_020190271.1"/>
</dbReference>
<dbReference type="PROSITE" id="PS50172">
    <property type="entry name" value="BRCT"/>
    <property type="match status" value="1"/>
</dbReference>
<dbReference type="PROSITE" id="PS50969">
    <property type="entry name" value="FCP1"/>
    <property type="match status" value="1"/>
</dbReference>
<name>A0A1D2VNI0_9ASCO</name>
<dbReference type="CDD" id="cd17729">
    <property type="entry name" value="BRCT_CTDP1"/>
    <property type="match status" value="1"/>
</dbReference>
<accession>A0A1D2VNI0</accession>
<dbReference type="EMBL" id="KV454476">
    <property type="protein sequence ID" value="ODV63149.1"/>
    <property type="molecule type" value="Genomic_DNA"/>
</dbReference>
<dbReference type="SUPFAM" id="SSF52113">
    <property type="entry name" value="BRCT domain"/>
    <property type="match status" value="1"/>
</dbReference>
<comment type="function">
    <text evidence="6">This promotes the activity of RNA polymerase II.</text>
</comment>
<feature type="domain" description="FCP1 homology" evidence="10">
    <location>
        <begin position="164"/>
        <end position="351"/>
    </location>
</feature>
<protein>
    <recommendedName>
        <fullName evidence="6">RNA polymerase II subunit A C-terminal domain phosphatase</fullName>
        <ecNumber evidence="6">3.1.3.16</ecNumber>
    </recommendedName>
</protein>
<evidence type="ECO:0000259" key="10">
    <source>
        <dbReference type="PROSITE" id="PS50969"/>
    </source>
</evidence>